<dbReference type="SMART" id="SM01131">
    <property type="entry name" value="DHHA2"/>
    <property type="match status" value="1"/>
</dbReference>
<proteinExistence type="predicted"/>
<dbReference type="InterPro" id="IPR004097">
    <property type="entry name" value="DHHA2"/>
</dbReference>
<evidence type="ECO:0000256" key="3">
    <source>
        <dbReference type="ARBA" id="ARBA00022723"/>
    </source>
</evidence>
<dbReference type="AlphaFoldDB" id="A0A1M5NLP0"/>
<dbReference type="EMBL" id="FQXG01000001">
    <property type="protein sequence ID" value="SHG90451.1"/>
    <property type="molecule type" value="Genomic_DNA"/>
</dbReference>
<evidence type="ECO:0000259" key="8">
    <source>
        <dbReference type="SMART" id="SM01131"/>
    </source>
</evidence>
<dbReference type="InterPro" id="IPR051319">
    <property type="entry name" value="Oligoribo/pAp-PDE_c-di-AMP_PDE"/>
</dbReference>
<dbReference type="SUPFAM" id="SSF64182">
    <property type="entry name" value="DHH phosphoesterases"/>
    <property type="match status" value="1"/>
</dbReference>
<reference evidence="9 10" key="1">
    <citation type="submission" date="2016-11" db="EMBL/GenBank/DDBJ databases">
        <authorList>
            <person name="Jaros S."/>
            <person name="Januszkiewicz K."/>
            <person name="Wedrychowicz H."/>
        </authorList>
    </citation>
    <scope>NUCLEOTIDE SEQUENCE [LARGE SCALE GENOMIC DNA]</scope>
    <source>
        <strain evidence="9 10">DSM 16917</strain>
    </source>
</reference>
<comment type="catalytic activity">
    <reaction evidence="7">
        <text>diphosphate + H2O = 2 phosphate + H(+)</text>
        <dbReference type="Rhea" id="RHEA:24576"/>
        <dbReference type="ChEBI" id="CHEBI:15377"/>
        <dbReference type="ChEBI" id="CHEBI:15378"/>
        <dbReference type="ChEBI" id="CHEBI:33019"/>
        <dbReference type="ChEBI" id="CHEBI:43474"/>
        <dbReference type="EC" id="3.6.1.1"/>
    </reaction>
</comment>
<dbReference type="STRING" id="299255.SAMN02745129_1105"/>
<dbReference type="Gene3D" id="3.90.1640.10">
    <property type="entry name" value="inorganic pyrophosphatase (n-terminal core)"/>
    <property type="match status" value="1"/>
</dbReference>
<evidence type="ECO:0000256" key="6">
    <source>
        <dbReference type="ARBA" id="ARBA00032535"/>
    </source>
</evidence>
<dbReference type="NCBIfam" id="NF003877">
    <property type="entry name" value="PRK05427.1"/>
    <property type="match status" value="1"/>
</dbReference>
<feature type="domain" description="DHHA2" evidence="8">
    <location>
        <begin position="178"/>
        <end position="299"/>
    </location>
</feature>
<dbReference type="InterPro" id="IPR038222">
    <property type="entry name" value="DHHA2_dom_sf"/>
</dbReference>
<dbReference type="Proteomes" id="UP000184268">
    <property type="component" value="Unassembled WGS sequence"/>
</dbReference>
<dbReference type="RefSeq" id="WP_067654918.1">
    <property type="nucleotide sequence ID" value="NZ_FQXG01000001.1"/>
</dbReference>
<dbReference type="Pfam" id="PF02833">
    <property type="entry name" value="DHHA2"/>
    <property type="match status" value="1"/>
</dbReference>
<dbReference type="OrthoDB" id="9766150at2"/>
<evidence type="ECO:0000256" key="5">
    <source>
        <dbReference type="ARBA" id="ARBA00023211"/>
    </source>
</evidence>
<dbReference type="GO" id="GO:0004427">
    <property type="term" value="F:inorganic diphosphate phosphatase activity"/>
    <property type="evidence" value="ECO:0007669"/>
    <property type="project" value="UniProtKB-EC"/>
</dbReference>
<evidence type="ECO:0000256" key="1">
    <source>
        <dbReference type="ARBA" id="ARBA00001936"/>
    </source>
</evidence>
<comment type="cofactor">
    <cofactor evidence="1">
        <name>Mn(2+)</name>
        <dbReference type="ChEBI" id="CHEBI:29035"/>
    </cofactor>
</comment>
<evidence type="ECO:0000256" key="7">
    <source>
        <dbReference type="ARBA" id="ARBA00047820"/>
    </source>
</evidence>
<name>A0A1M5NLP0_9GAMM</name>
<dbReference type="PANTHER" id="PTHR47618">
    <property type="entry name" value="BIFUNCTIONAL OLIGORIBONUCLEASE AND PAP PHOSPHATASE NRNA"/>
    <property type="match status" value="1"/>
</dbReference>
<sequence>MIHVFGHQSPDSDSICSAVLAAHWLNARGKDAQAFRPGEASRETQYIFDQAGLELPALLDKPLKDESIYLVDFCEAEQGPADLDEARLVGLVDHHRMGTLTSRGPLEAWMMPLGSTASVLFELFQIHQVSLSKAHATLMLGALLSDTVGLKSPTTTERDVELVDLLAPIAEVNVEEFTAGLLVAKTDLDGMSVDQLLDKDVKSFEFGGKSLTVAQLELADFAQTDAFEADFVTTLEARVAASGIDVAVLMLTNIRSEQTRLLAAGPAAQMLKDAKGGEMLFEKCLSRKKQMLPWLNQVFTA</sequence>
<dbReference type="GO" id="GO:0005737">
    <property type="term" value="C:cytoplasm"/>
    <property type="evidence" value="ECO:0007669"/>
    <property type="project" value="InterPro"/>
</dbReference>
<keyword evidence="5" id="KW-0464">Manganese</keyword>
<evidence type="ECO:0000313" key="10">
    <source>
        <dbReference type="Proteomes" id="UP000184268"/>
    </source>
</evidence>
<dbReference type="PANTHER" id="PTHR47618:SF1">
    <property type="entry name" value="BIFUNCTIONAL OLIGORIBONUCLEASE AND PAP PHOSPHATASE NRNA"/>
    <property type="match status" value="1"/>
</dbReference>
<protein>
    <recommendedName>
        <fullName evidence="2">inorganic diphosphatase</fullName>
        <ecNumber evidence="2">3.6.1.1</ecNumber>
    </recommendedName>
    <alternativeName>
        <fullName evidence="6">Pyrophosphate phospho-hydrolase</fullName>
    </alternativeName>
</protein>
<dbReference type="Gene3D" id="3.10.310.20">
    <property type="entry name" value="DHHA2 domain"/>
    <property type="match status" value="1"/>
</dbReference>
<dbReference type="InterPro" id="IPR001667">
    <property type="entry name" value="DDH_dom"/>
</dbReference>
<dbReference type="InterPro" id="IPR038763">
    <property type="entry name" value="DHH_sf"/>
</dbReference>
<dbReference type="EC" id="3.6.1.1" evidence="2"/>
<evidence type="ECO:0000256" key="4">
    <source>
        <dbReference type="ARBA" id="ARBA00022801"/>
    </source>
</evidence>
<keyword evidence="3" id="KW-0479">Metal-binding</keyword>
<accession>A0A1M5NLP0</accession>
<dbReference type="Pfam" id="PF01368">
    <property type="entry name" value="DHH"/>
    <property type="match status" value="1"/>
</dbReference>
<keyword evidence="4" id="KW-0378">Hydrolase</keyword>
<gene>
    <name evidence="9" type="ORF">SAMN02745129_1105</name>
</gene>
<organism evidence="9 10">
    <name type="scientific">Ferrimonas marina</name>
    <dbReference type="NCBI Taxonomy" id="299255"/>
    <lineage>
        <taxon>Bacteria</taxon>
        <taxon>Pseudomonadati</taxon>
        <taxon>Pseudomonadota</taxon>
        <taxon>Gammaproteobacteria</taxon>
        <taxon>Alteromonadales</taxon>
        <taxon>Ferrimonadaceae</taxon>
        <taxon>Ferrimonas</taxon>
    </lineage>
</organism>
<dbReference type="FunFam" id="3.90.1640.10:FF:000001">
    <property type="entry name" value="Probable manganese-dependent inorganic pyrophosphatase"/>
    <property type="match status" value="1"/>
</dbReference>
<evidence type="ECO:0000313" key="9">
    <source>
        <dbReference type="EMBL" id="SHG90451.1"/>
    </source>
</evidence>
<evidence type="ECO:0000256" key="2">
    <source>
        <dbReference type="ARBA" id="ARBA00012146"/>
    </source>
</evidence>
<dbReference type="GO" id="GO:0046872">
    <property type="term" value="F:metal ion binding"/>
    <property type="evidence" value="ECO:0007669"/>
    <property type="project" value="UniProtKB-KW"/>
</dbReference>
<keyword evidence="10" id="KW-1185">Reference proteome</keyword>